<dbReference type="AlphaFoldDB" id="A0A2J6TLJ4"/>
<gene>
    <name evidence="2" type="ORF">K444DRAFT_483488</name>
</gene>
<dbReference type="STRING" id="1095630.A0A2J6TLJ4"/>
<dbReference type="OrthoDB" id="7464126at2759"/>
<reference evidence="2 3" key="1">
    <citation type="submission" date="2016-04" db="EMBL/GenBank/DDBJ databases">
        <title>A degradative enzymes factory behind the ericoid mycorrhizal symbiosis.</title>
        <authorList>
            <consortium name="DOE Joint Genome Institute"/>
            <person name="Martino E."/>
            <person name="Morin E."/>
            <person name="Grelet G."/>
            <person name="Kuo A."/>
            <person name="Kohler A."/>
            <person name="Daghino S."/>
            <person name="Barry K."/>
            <person name="Choi C."/>
            <person name="Cichocki N."/>
            <person name="Clum A."/>
            <person name="Copeland A."/>
            <person name="Hainaut M."/>
            <person name="Haridas S."/>
            <person name="Labutti K."/>
            <person name="Lindquist E."/>
            <person name="Lipzen A."/>
            <person name="Khouja H.-R."/>
            <person name="Murat C."/>
            <person name="Ohm R."/>
            <person name="Olson A."/>
            <person name="Spatafora J."/>
            <person name="Veneault-Fourrey C."/>
            <person name="Henrissat B."/>
            <person name="Grigoriev I."/>
            <person name="Martin F."/>
            <person name="Perotto S."/>
        </authorList>
    </citation>
    <scope>NUCLEOTIDE SEQUENCE [LARGE SCALE GENOMIC DNA]</scope>
    <source>
        <strain evidence="2 3">E</strain>
    </source>
</reference>
<dbReference type="PANTHER" id="PTHR10039">
    <property type="entry name" value="AMELOGENIN"/>
    <property type="match status" value="1"/>
</dbReference>
<keyword evidence="3" id="KW-1185">Reference proteome</keyword>
<sequence>IRLVLQNLPRSLSETYNRLLNRIEGVERKDMIQRMFKWIVCAREPIHLEELREAIAFTLEDLAYDSGKLPTDLNRLIRACGNLVVVDEETQIIQLAHHTVQQYLLQQDGSPFQFTIKDANVMAGEFCVAYLSFANFESQVTRYAENKNTDM</sequence>
<name>A0A2J6TLJ4_9HELO</name>
<dbReference type="EMBL" id="KZ613777">
    <property type="protein sequence ID" value="PMD63894.1"/>
    <property type="molecule type" value="Genomic_DNA"/>
</dbReference>
<dbReference type="Proteomes" id="UP000235371">
    <property type="component" value="Unassembled WGS sequence"/>
</dbReference>
<evidence type="ECO:0000313" key="3">
    <source>
        <dbReference type="Proteomes" id="UP000235371"/>
    </source>
</evidence>
<organism evidence="2 3">
    <name type="scientific">Hyaloscypha bicolor E</name>
    <dbReference type="NCBI Taxonomy" id="1095630"/>
    <lineage>
        <taxon>Eukaryota</taxon>
        <taxon>Fungi</taxon>
        <taxon>Dikarya</taxon>
        <taxon>Ascomycota</taxon>
        <taxon>Pezizomycotina</taxon>
        <taxon>Leotiomycetes</taxon>
        <taxon>Helotiales</taxon>
        <taxon>Hyaloscyphaceae</taxon>
        <taxon>Hyaloscypha</taxon>
        <taxon>Hyaloscypha bicolor</taxon>
    </lineage>
</organism>
<proteinExistence type="predicted"/>
<protein>
    <recommendedName>
        <fullName evidence="1">GPI inositol-deacylase winged helix domain-containing protein</fullName>
    </recommendedName>
</protein>
<feature type="domain" description="GPI inositol-deacylase winged helix" evidence="1">
    <location>
        <begin position="25"/>
        <end position="114"/>
    </location>
</feature>
<evidence type="ECO:0000313" key="2">
    <source>
        <dbReference type="EMBL" id="PMD63894.1"/>
    </source>
</evidence>
<dbReference type="RefSeq" id="XP_024740798.1">
    <property type="nucleotide sequence ID" value="XM_024873049.1"/>
</dbReference>
<feature type="non-terminal residue" evidence="2">
    <location>
        <position position="151"/>
    </location>
</feature>
<dbReference type="GeneID" id="36581129"/>
<evidence type="ECO:0000259" key="1">
    <source>
        <dbReference type="Pfam" id="PF22939"/>
    </source>
</evidence>
<feature type="non-terminal residue" evidence="2">
    <location>
        <position position="1"/>
    </location>
</feature>
<dbReference type="InterPro" id="IPR054471">
    <property type="entry name" value="GPIID_WHD"/>
</dbReference>
<accession>A0A2J6TLJ4</accession>
<dbReference type="Pfam" id="PF22939">
    <property type="entry name" value="WHD_GPIID"/>
    <property type="match status" value="1"/>
</dbReference>
<dbReference type="InParanoid" id="A0A2J6TLJ4"/>